<dbReference type="AlphaFoldDB" id="A0A0B1NX54"/>
<keyword evidence="3" id="KW-1185">Reference proteome</keyword>
<dbReference type="EMBL" id="JNVN01003988">
    <property type="protein sequence ID" value="KHJ30558.1"/>
    <property type="molecule type" value="Genomic_DNA"/>
</dbReference>
<sequence>MATTKCRNCGGPHRSNSRRCFACPTRSGTATKEQLKIYLQAREREYQAVLRAKAGEESTAAAETNKVNLTSSHESDNIDNILASPIDLPTGDATRL</sequence>
<name>A0A0B1NX54_UNCNE</name>
<evidence type="ECO:0000256" key="1">
    <source>
        <dbReference type="SAM" id="MobiDB-lite"/>
    </source>
</evidence>
<proteinExistence type="predicted"/>
<dbReference type="HOGENOM" id="CLU_018153_7_1_1"/>
<feature type="compositionally biased region" description="Polar residues" evidence="1">
    <location>
        <begin position="61"/>
        <end position="72"/>
    </location>
</feature>
<gene>
    <name evidence="2" type="ORF">EV44_g3691</name>
</gene>
<reference evidence="2 3" key="1">
    <citation type="journal article" date="2014" name="BMC Genomics">
        <title>Adaptive genomic structural variation in the grape powdery mildew pathogen, Erysiphe necator.</title>
        <authorList>
            <person name="Jones L."/>
            <person name="Riaz S."/>
            <person name="Morales-Cruz A."/>
            <person name="Amrine K.C."/>
            <person name="McGuire B."/>
            <person name="Gubler W.D."/>
            <person name="Walker M.A."/>
            <person name="Cantu D."/>
        </authorList>
    </citation>
    <scope>NUCLEOTIDE SEQUENCE [LARGE SCALE GENOMIC DNA]</scope>
    <source>
        <strain evidence="3">c</strain>
    </source>
</reference>
<evidence type="ECO:0000313" key="3">
    <source>
        <dbReference type="Proteomes" id="UP000030854"/>
    </source>
</evidence>
<organism evidence="2 3">
    <name type="scientific">Uncinula necator</name>
    <name type="common">Grape powdery mildew</name>
    <dbReference type="NCBI Taxonomy" id="52586"/>
    <lineage>
        <taxon>Eukaryota</taxon>
        <taxon>Fungi</taxon>
        <taxon>Dikarya</taxon>
        <taxon>Ascomycota</taxon>
        <taxon>Pezizomycotina</taxon>
        <taxon>Leotiomycetes</taxon>
        <taxon>Erysiphales</taxon>
        <taxon>Erysiphaceae</taxon>
        <taxon>Erysiphe</taxon>
    </lineage>
</organism>
<accession>A0A0B1NX54</accession>
<feature type="region of interest" description="Disordered" evidence="1">
    <location>
        <begin position="53"/>
        <end position="96"/>
    </location>
</feature>
<protein>
    <submittedName>
        <fullName evidence="2">Putative eka-like protein</fullName>
    </submittedName>
</protein>
<dbReference type="Proteomes" id="UP000030854">
    <property type="component" value="Unassembled WGS sequence"/>
</dbReference>
<evidence type="ECO:0000313" key="2">
    <source>
        <dbReference type="EMBL" id="KHJ30558.1"/>
    </source>
</evidence>
<comment type="caution">
    <text evidence="2">The sequence shown here is derived from an EMBL/GenBank/DDBJ whole genome shotgun (WGS) entry which is preliminary data.</text>
</comment>